<dbReference type="SMART" id="SM00458">
    <property type="entry name" value="RICIN"/>
    <property type="match status" value="2"/>
</dbReference>
<dbReference type="AlphaFoldDB" id="A0AAD7CCM2"/>
<name>A0AAD7CCM2_9AGAR</name>
<evidence type="ECO:0000259" key="2">
    <source>
        <dbReference type="SMART" id="SM00458"/>
    </source>
</evidence>
<feature type="domain" description="Ricin B lectin" evidence="2">
    <location>
        <begin position="178"/>
        <end position="309"/>
    </location>
</feature>
<organism evidence="3 4">
    <name type="scientific">Roridomyces roridus</name>
    <dbReference type="NCBI Taxonomy" id="1738132"/>
    <lineage>
        <taxon>Eukaryota</taxon>
        <taxon>Fungi</taxon>
        <taxon>Dikarya</taxon>
        <taxon>Basidiomycota</taxon>
        <taxon>Agaricomycotina</taxon>
        <taxon>Agaricomycetes</taxon>
        <taxon>Agaricomycetidae</taxon>
        <taxon>Agaricales</taxon>
        <taxon>Marasmiineae</taxon>
        <taxon>Mycenaceae</taxon>
        <taxon>Roridomyces</taxon>
    </lineage>
</organism>
<accession>A0AAD7CCM2</accession>
<dbReference type="Gene3D" id="2.80.10.50">
    <property type="match status" value="3"/>
</dbReference>
<dbReference type="CDD" id="cd00161">
    <property type="entry name" value="beta-trefoil_Ricin-like"/>
    <property type="match status" value="1"/>
</dbReference>
<dbReference type="SUPFAM" id="SSF50370">
    <property type="entry name" value="Ricin B-like lectins"/>
    <property type="match status" value="2"/>
</dbReference>
<dbReference type="EMBL" id="JARKIF010000003">
    <property type="protein sequence ID" value="KAJ7644785.1"/>
    <property type="molecule type" value="Genomic_DNA"/>
</dbReference>
<reference evidence="3" key="1">
    <citation type="submission" date="2023-03" db="EMBL/GenBank/DDBJ databases">
        <title>Massive genome expansion in bonnet fungi (Mycena s.s.) driven by repeated elements and novel gene families across ecological guilds.</title>
        <authorList>
            <consortium name="Lawrence Berkeley National Laboratory"/>
            <person name="Harder C.B."/>
            <person name="Miyauchi S."/>
            <person name="Viragh M."/>
            <person name="Kuo A."/>
            <person name="Thoen E."/>
            <person name="Andreopoulos B."/>
            <person name="Lu D."/>
            <person name="Skrede I."/>
            <person name="Drula E."/>
            <person name="Henrissat B."/>
            <person name="Morin E."/>
            <person name="Kohler A."/>
            <person name="Barry K."/>
            <person name="LaButti K."/>
            <person name="Morin E."/>
            <person name="Salamov A."/>
            <person name="Lipzen A."/>
            <person name="Mereny Z."/>
            <person name="Hegedus B."/>
            <person name="Baldrian P."/>
            <person name="Stursova M."/>
            <person name="Weitz H."/>
            <person name="Taylor A."/>
            <person name="Grigoriev I.V."/>
            <person name="Nagy L.G."/>
            <person name="Martin F."/>
            <person name="Kauserud H."/>
        </authorList>
    </citation>
    <scope>NUCLEOTIDE SEQUENCE</scope>
    <source>
        <strain evidence="3">9284</strain>
    </source>
</reference>
<comment type="caution">
    <text evidence="3">The sequence shown here is derived from an EMBL/GenBank/DDBJ whole genome shotgun (WGS) entry which is preliminary data.</text>
</comment>
<dbReference type="Proteomes" id="UP001221142">
    <property type="component" value="Unassembled WGS sequence"/>
</dbReference>
<keyword evidence="1" id="KW-0732">Signal</keyword>
<evidence type="ECO:0000256" key="1">
    <source>
        <dbReference type="SAM" id="SignalP"/>
    </source>
</evidence>
<keyword evidence="4" id="KW-1185">Reference proteome</keyword>
<evidence type="ECO:0000313" key="3">
    <source>
        <dbReference type="EMBL" id="KAJ7644785.1"/>
    </source>
</evidence>
<dbReference type="InterPro" id="IPR000772">
    <property type="entry name" value="Ricin_B_lectin"/>
</dbReference>
<evidence type="ECO:0000313" key="4">
    <source>
        <dbReference type="Proteomes" id="UP001221142"/>
    </source>
</evidence>
<sequence>MSLSLPSLVFAALYLSLQVQAQVPRPGQSLTFDTGLPTGPVGGCLTASSNADGAPVIISSCLAGEAATASNTWVATAGVGKVGTLQIFGDKCLDVTNGVDADGTKLQIWTCGSGNPNQQWVSAGQGGQGTPQIVWAGNNKCVDVTNGNVTQGNVMQVWDCDSSNTNQNWGIAVVNQPKSVAFTLAADTSLCLATSANSTSAPITVETCSSSPAQNWLGFDVGSIPSAQNRALCISTAGDATSPGTKLILNECSEVAARSWSVDWPAQRLENVAASNMCIDLTDGKQTAGTQLQIWNCTDGNTNQNWIADFQF</sequence>
<feature type="domain" description="Ricin B lectin" evidence="2">
    <location>
        <begin position="33"/>
        <end position="172"/>
    </location>
</feature>
<gene>
    <name evidence="3" type="ORF">FB45DRAFT_999706</name>
</gene>
<feature type="chain" id="PRO_5042267840" evidence="1">
    <location>
        <begin position="22"/>
        <end position="312"/>
    </location>
</feature>
<feature type="signal peptide" evidence="1">
    <location>
        <begin position="1"/>
        <end position="21"/>
    </location>
</feature>
<proteinExistence type="predicted"/>
<protein>
    <submittedName>
        <fullName evidence="3">Ricin B lectin domain-containing protein</fullName>
    </submittedName>
</protein>
<dbReference type="InterPro" id="IPR035992">
    <property type="entry name" value="Ricin_B-like_lectins"/>
</dbReference>
<dbReference type="Pfam" id="PF00652">
    <property type="entry name" value="Ricin_B_lectin"/>
    <property type="match status" value="2"/>
</dbReference>
<dbReference type="PROSITE" id="PS50231">
    <property type="entry name" value="RICIN_B_LECTIN"/>
    <property type="match status" value="3"/>
</dbReference>